<dbReference type="GO" id="GO:0000105">
    <property type="term" value="P:L-histidine biosynthetic process"/>
    <property type="evidence" value="ECO:0007669"/>
    <property type="project" value="UniProtKB-UniRule"/>
</dbReference>
<gene>
    <name evidence="11" type="primary">hisC</name>
    <name evidence="13" type="ORF">F0415_09355</name>
</gene>
<evidence type="ECO:0000256" key="7">
    <source>
        <dbReference type="ARBA" id="ARBA00022679"/>
    </source>
</evidence>
<comment type="catalytic activity">
    <reaction evidence="10 11">
        <text>L-histidinol phosphate + 2-oxoglutarate = 3-(imidazol-4-yl)-2-oxopropyl phosphate + L-glutamate</text>
        <dbReference type="Rhea" id="RHEA:23744"/>
        <dbReference type="ChEBI" id="CHEBI:16810"/>
        <dbReference type="ChEBI" id="CHEBI:29985"/>
        <dbReference type="ChEBI" id="CHEBI:57766"/>
        <dbReference type="ChEBI" id="CHEBI:57980"/>
        <dbReference type="EC" id="2.6.1.9"/>
    </reaction>
</comment>
<feature type="domain" description="Aminotransferase class I/classII large" evidence="12">
    <location>
        <begin position="47"/>
        <end position="352"/>
    </location>
</feature>
<sequence length="359" mass="38515">MSGVLSLVREDLREFAGYASARREGGEGRVWLNANESPWPNAADPGLDLHRYPDPQPDALRERLAALYGVAPERVLIGRGSDEAIDLLVRLLCRPGRDAVLVTPPVFGMYAVSARLQGAALVEVPLRDRGAGFALESDAVAEAAVSRKARLVFLCSPGNPTGQSLARDEVLALARRLAGYSLVVLDEAYVEYADSPSLADALVGQSNLAILRTLSKAHGLAAARIGCLLADPALVALLRNCQAPYPLPSPSVQLALSALSEAALSRTRERVASVRAERERLYRELAALPEVRRVYPSQGNFLLVRFADAGEALRRLRAAAVVVRDMRATPGLGDALRISIGRPEENDLVLAALRVGRPA</sequence>
<protein>
    <recommendedName>
        <fullName evidence="11">Histidinol-phosphate aminotransferase</fullName>
        <ecNumber evidence="11">2.6.1.9</ecNumber>
    </recommendedName>
    <alternativeName>
        <fullName evidence="11">Imidazole acetol-phosphate transaminase</fullName>
    </alternativeName>
</protein>
<dbReference type="EC" id="2.6.1.9" evidence="11"/>
<comment type="similarity">
    <text evidence="3 11">Belongs to the class-II pyridoxal-phosphate-dependent aminotransferase family. Histidinol-phosphate aminotransferase subfamily.</text>
</comment>
<keyword evidence="8 11" id="KW-0663">Pyridoxal phosphate</keyword>
<dbReference type="SUPFAM" id="SSF53383">
    <property type="entry name" value="PLP-dependent transferases"/>
    <property type="match status" value="1"/>
</dbReference>
<dbReference type="Gene3D" id="3.90.1150.10">
    <property type="entry name" value="Aspartate Aminotransferase, domain 1"/>
    <property type="match status" value="1"/>
</dbReference>
<dbReference type="GO" id="GO:0004400">
    <property type="term" value="F:histidinol-phosphate transaminase activity"/>
    <property type="evidence" value="ECO:0007669"/>
    <property type="project" value="UniProtKB-UniRule"/>
</dbReference>
<comment type="pathway">
    <text evidence="2 11">Amino-acid biosynthesis; L-histidine biosynthesis; L-histidine from 5-phospho-alpha-D-ribose 1-diphosphate: step 7/9.</text>
</comment>
<evidence type="ECO:0000256" key="6">
    <source>
        <dbReference type="ARBA" id="ARBA00022605"/>
    </source>
</evidence>
<dbReference type="UniPathway" id="UPA00031">
    <property type="reaction ID" value="UER00012"/>
</dbReference>
<dbReference type="InterPro" id="IPR015424">
    <property type="entry name" value="PyrdxlP-dep_Trfase"/>
</dbReference>
<comment type="cofactor">
    <cofactor evidence="1 11">
        <name>pyridoxal 5'-phosphate</name>
        <dbReference type="ChEBI" id="CHEBI:597326"/>
    </cofactor>
</comment>
<dbReference type="CDD" id="cd00609">
    <property type="entry name" value="AAT_like"/>
    <property type="match status" value="1"/>
</dbReference>
<dbReference type="InterPro" id="IPR004839">
    <property type="entry name" value="Aminotransferase_I/II_large"/>
</dbReference>
<dbReference type="PANTHER" id="PTHR42885:SF2">
    <property type="entry name" value="HISTIDINOL-PHOSPHATE AMINOTRANSFERASE"/>
    <property type="match status" value="1"/>
</dbReference>
<feature type="modified residue" description="N6-(pyridoxal phosphate)lysine" evidence="11">
    <location>
        <position position="216"/>
    </location>
</feature>
<evidence type="ECO:0000256" key="10">
    <source>
        <dbReference type="ARBA" id="ARBA00047481"/>
    </source>
</evidence>
<accession>A0A5B2ZB75</accession>
<keyword evidence="14" id="KW-1185">Reference proteome</keyword>
<dbReference type="EMBL" id="VUOD01000006">
    <property type="protein sequence ID" value="KAA2284520.1"/>
    <property type="molecule type" value="Genomic_DNA"/>
</dbReference>
<comment type="subunit">
    <text evidence="4 11">Homodimer.</text>
</comment>
<name>A0A5B2ZB75_9GAMM</name>
<evidence type="ECO:0000256" key="4">
    <source>
        <dbReference type="ARBA" id="ARBA00011738"/>
    </source>
</evidence>
<evidence type="ECO:0000256" key="8">
    <source>
        <dbReference type="ARBA" id="ARBA00022898"/>
    </source>
</evidence>
<evidence type="ECO:0000256" key="9">
    <source>
        <dbReference type="ARBA" id="ARBA00023102"/>
    </source>
</evidence>
<dbReference type="Gene3D" id="3.40.640.10">
    <property type="entry name" value="Type I PLP-dependent aspartate aminotransferase-like (Major domain)"/>
    <property type="match status" value="1"/>
</dbReference>
<evidence type="ECO:0000256" key="1">
    <source>
        <dbReference type="ARBA" id="ARBA00001933"/>
    </source>
</evidence>
<dbReference type="NCBIfam" id="TIGR01141">
    <property type="entry name" value="hisC"/>
    <property type="match status" value="1"/>
</dbReference>
<dbReference type="Pfam" id="PF00155">
    <property type="entry name" value="Aminotran_1_2"/>
    <property type="match status" value="1"/>
</dbReference>
<dbReference type="InterPro" id="IPR015422">
    <property type="entry name" value="PyrdxlP-dep_Trfase_small"/>
</dbReference>
<evidence type="ECO:0000256" key="11">
    <source>
        <dbReference type="HAMAP-Rule" id="MF_01023"/>
    </source>
</evidence>
<dbReference type="PANTHER" id="PTHR42885">
    <property type="entry name" value="HISTIDINOL-PHOSPHATE AMINOTRANSFERASE-RELATED"/>
    <property type="match status" value="1"/>
</dbReference>
<reference evidence="13 14" key="2">
    <citation type="submission" date="2019-09" db="EMBL/GenBank/DDBJ databases">
        <authorList>
            <person name="Mazur A."/>
        </authorList>
    </citation>
    <scope>NUCLEOTIDE SEQUENCE [LARGE SCALE GENOMIC DNA]</scope>
    <source>
        <strain evidence="13 14">3729k</strain>
    </source>
</reference>
<keyword evidence="5 11" id="KW-0032">Aminotransferase</keyword>
<proteinExistence type="inferred from homology"/>
<dbReference type="Proteomes" id="UP000322165">
    <property type="component" value="Unassembled WGS sequence"/>
</dbReference>
<dbReference type="AlphaFoldDB" id="A0A5B2ZB75"/>
<evidence type="ECO:0000313" key="14">
    <source>
        <dbReference type="Proteomes" id="UP000322165"/>
    </source>
</evidence>
<comment type="caution">
    <text evidence="13">The sequence shown here is derived from an EMBL/GenBank/DDBJ whole genome shotgun (WGS) entry which is preliminary data.</text>
</comment>
<evidence type="ECO:0000313" key="13">
    <source>
        <dbReference type="EMBL" id="KAA2284520.1"/>
    </source>
</evidence>
<keyword evidence="7 11" id="KW-0808">Transferase</keyword>
<dbReference type="GO" id="GO:0030170">
    <property type="term" value="F:pyridoxal phosphate binding"/>
    <property type="evidence" value="ECO:0007669"/>
    <property type="project" value="InterPro"/>
</dbReference>
<evidence type="ECO:0000256" key="2">
    <source>
        <dbReference type="ARBA" id="ARBA00005011"/>
    </source>
</evidence>
<organism evidence="13 14">
    <name type="scientific">Arenimonas fontis</name>
    <dbReference type="NCBI Taxonomy" id="2608255"/>
    <lineage>
        <taxon>Bacteria</taxon>
        <taxon>Pseudomonadati</taxon>
        <taxon>Pseudomonadota</taxon>
        <taxon>Gammaproteobacteria</taxon>
        <taxon>Lysobacterales</taxon>
        <taxon>Lysobacteraceae</taxon>
        <taxon>Arenimonas</taxon>
    </lineage>
</organism>
<evidence type="ECO:0000259" key="12">
    <source>
        <dbReference type="Pfam" id="PF00155"/>
    </source>
</evidence>
<keyword evidence="9 11" id="KW-0368">Histidine biosynthesis</keyword>
<reference evidence="13 14" key="1">
    <citation type="submission" date="2019-09" db="EMBL/GenBank/DDBJ databases">
        <title>Arenimonas chukotkensis sp. nov., a bacterium isolated from Chukotka hot spring, Arctic region, Russia.</title>
        <authorList>
            <person name="Zayulina K.S."/>
            <person name="Prokofeva M.I."/>
            <person name="Elcheninov A.G."/>
            <person name="Novikov A."/>
            <person name="Kochetkova T.V."/>
            <person name="Kublanov I.V."/>
        </authorList>
    </citation>
    <scope>NUCLEOTIDE SEQUENCE [LARGE SCALE GENOMIC DNA]</scope>
    <source>
        <strain evidence="13 14">3729k</strain>
    </source>
</reference>
<dbReference type="RefSeq" id="WP_149860953.1">
    <property type="nucleotide sequence ID" value="NZ_VUOD01000006.1"/>
</dbReference>
<evidence type="ECO:0000256" key="3">
    <source>
        <dbReference type="ARBA" id="ARBA00007970"/>
    </source>
</evidence>
<dbReference type="InterPro" id="IPR005861">
    <property type="entry name" value="HisP_aminotrans"/>
</dbReference>
<evidence type="ECO:0000256" key="5">
    <source>
        <dbReference type="ARBA" id="ARBA00022576"/>
    </source>
</evidence>
<keyword evidence="6 11" id="KW-0028">Amino-acid biosynthesis</keyword>
<dbReference type="HAMAP" id="MF_01023">
    <property type="entry name" value="HisC_aminotrans_2"/>
    <property type="match status" value="1"/>
</dbReference>
<dbReference type="InterPro" id="IPR015421">
    <property type="entry name" value="PyrdxlP-dep_Trfase_major"/>
</dbReference>